<dbReference type="SUPFAM" id="SSF82866">
    <property type="entry name" value="Multidrug efflux transporter AcrB transmembrane domain"/>
    <property type="match status" value="2"/>
</dbReference>
<dbReference type="GO" id="GO:0005886">
    <property type="term" value="C:plasma membrane"/>
    <property type="evidence" value="ECO:0007669"/>
    <property type="project" value="TreeGrafter"/>
</dbReference>
<dbReference type="Gene3D" id="3.30.70.1440">
    <property type="entry name" value="Multidrug efflux transporter AcrB pore domain"/>
    <property type="match status" value="1"/>
</dbReference>
<evidence type="ECO:0000313" key="3">
    <source>
        <dbReference type="EMBL" id="MBB5794255.1"/>
    </source>
</evidence>
<evidence type="ECO:0000256" key="1">
    <source>
        <dbReference type="SAM" id="MobiDB-lite"/>
    </source>
</evidence>
<feature type="transmembrane region" description="Helical" evidence="2">
    <location>
        <begin position="876"/>
        <end position="896"/>
    </location>
</feature>
<dbReference type="SUPFAM" id="SSF82693">
    <property type="entry name" value="Multidrug efflux transporter AcrB pore domain, PN1, PN2, PC1 and PC2 subdomains"/>
    <property type="match status" value="3"/>
</dbReference>
<protein>
    <submittedName>
        <fullName evidence="3">HAE1 family hydrophobic/amphiphilic exporter-1</fullName>
    </submittedName>
</protein>
<comment type="caution">
    <text evidence="3">The sequence shown here is derived from an EMBL/GenBank/DDBJ whole genome shotgun (WGS) entry which is preliminary data.</text>
</comment>
<dbReference type="EMBL" id="JACHNE010000001">
    <property type="protein sequence ID" value="MBB5794255.1"/>
    <property type="molecule type" value="Genomic_DNA"/>
</dbReference>
<feature type="transmembrane region" description="Helical" evidence="2">
    <location>
        <begin position="334"/>
        <end position="353"/>
    </location>
</feature>
<feature type="transmembrane region" description="Helical" evidence="2">
    <location>
        <begin position="431"/>
        <end position="451"/>
    </location>
</feature>
<dbReference type="Pfam" id="PF00873">
    <property type="entry name" value="ACR_tran"/>
    <property type="match status" value="1"/>
</dbReference>
<dbReference type="Gene3D" id="3.30.70.1430">
    <property type="entry name" value="Multidrug efflux transporter AcrB pore domain"/>
    <property type="match status" value="2"/>
</dbReference>
<feature type="transmembrane region" description="Helical" evidence="2">
    <location>
        <begin position="846"/>
        <end position="869"/>
    </location>
</feature>
<dbReference type="Gene3D" id="1.20.1640.10">
    <property type="entry name" value="Multidrug efflux transporter AcrB transmembrane domain"/>
    <property type="match status" value="2"/>
</dbReference>
<dbReference type="SUPFAM" id="SSF82714">
    <property type="entry name" value="Multidrug efflux transporter AcrB TolC docking domain, DN and DC subdomains"/>
    <property type="match status" value="1"/>
</dbReference>
<proteinExistence type="predicted"/>
<dbReference type="InterPro" id="IPR027463">
    <property type="entry name" value="AcrB_DN_DC_subdom"/>
</dbReference>
<feature type="transmembrane region" description="Helical" evidence="2">
    <location>
        <begin position="532"/>
        <end position="552"/>
    </location>
</feature>
<dbReference type="AlphaFoldDB" id="A0A7W9H226"/>
<keyword evidence="2" id="KW-0472">Membrane</keyword>
<feature type="transmembrane region" description="Helical" evidence="2">
    <location>
        <begin position="902"/>
        <end position="923"/>
    </location>
</feature>
<name>A0A7W9H226_9ACTN</name>
<keyword evidence="2" id="KW-0812">Transmembrane</keyword>
<reference evidence="3 4" key="1">
    <citation type="submission" date="2020-08" db="EMBL/GenBank/DDBJ databases">
        <title>Sequencing the genomes of 1000 actinobacteria strains.</title>
        <authorList>
            <person name="Klenk H.-P."/>
        </authorList>
    </citation>
    <scope>NUCLEOTIDE SEQUENCE [LARGE SCALE GENOMIC DNA]</scope>
    <source>
        <strain evidence="3 4">DSM 40084</strain>
    </source>
</reference>
<feature type="region of interest" description="Disordered" evidence="1">
    <location>
        <begin position="1017"/>
        <end position="1038"/>
    </location>
</feature>
<sequence length="1038" mass="107978">MSWLSRFSLAQRALIGLMSIIALVFGAIAIPQLKQQLLPTIELPMVSVLAPYQGASPDVVEKQVVEPIEDSLEAVDGISGVTSTATEGNALIMASFDYGNGTEQLVADVQQAVNRARVQLPDDVDPQVVAGSTDDIPTVVLAVTSDRDQQALADQLDKTVVPDLKSIDGVGQVTVDGVRDLRVAVTPDDAKLAKAGLTSQSLAQALQAGGATVPAGSFAEGGANRTVQVGGGFTSLRQIQDLMVTGEPGKGKPVRLGDVATVKQQEAPADSITRTDGKPSLSVAVTMDRDGSAVAISDAVQDKLPDLRGDLGSGAKLTVVSDQGPAVSKSIKGLTTEGALGLLFAVLVILVFLASIRSTLVTAVSIPLSVVLALIVLWTRDLSLNVLTLGALTIAIGRVVDDSIVVLENIKRHLGYGEERNSAILNAVREVAGAVTSSTLTTVAVFLPIGLVGGMVGELFGSFSLTVTAALLASLLVSLTVVPVLSYWFLRPPKGTPEDADEARRLAEEKEAKSRLQRIYVPVLRFATRRRLTSVAIAIVVLVGTFGMAPLLKTNFFDQGEVEVLTVKQELKPGTSLEATNAQAKKVEQLLAGTEGVKNYQVTVGSSGFMAAFGGGTDTNQASYQVMLDDSASYEDVQDRIEKGLAGLKGIGTTTIAAGDGFGSQDLSVVVKAADAEVLRTAAEEVRKTVASLDDVTDVTSDLSTSVPRISVKANDKAAAAGFNDQTLGAAVAQAVRGTTAAKAVLDDTERDVVIRSAKPATTLKQLQDLRLGAVKLGDIATVKLVDGPVSMTRIDGQRAATITAKPTGDNTGAVSTKLQSEINALKLPAGATASIGGVSEDQEEAFANIGLAMLAAIAIVFMLLVGAFRSLVQPLILLVSIPFAATGAIGLLIATGTPMGVPAMIGMLMLIGIVVTNAIVLIDLINQYRKQGHGVVEAVIEGGRHRLRPILMTALATIFALMPMALGITGEGGFIAQPLAVVVIGGLVTSTLLTLLLVPTLYAMVELRKERRANKRAAKKGLTAQRTDAAEPEHAGV</sequence>
<keyword evidence="4" id="KW-1185">Reference proteome</keyword>
<feature type="transmembrane region" description="Helical" evidence="2">
    <location>
        <begin position="981"/>
        <end position="1006"/>
    </location>
</feature>
<feature type="transmembrane region" description="Helical" evidence="2">
    <location>
        <begin position="384"/>
        <end position="410"/>
    </location>
</feature>
<keyword evidence="2" id="KW-1133">Transmembrane helix</keyword>
<dbReference type="InterPro" id="IPR001036">
    <property type="entry name" value="Acrflvin-R"/>
</dbReference>
<dbReference type="PANTHER" id="PTHR32063:SF0">
    <property type="entry name" value="SWARMING MOTILITY PROTEIN SWRC"/>
    <property type="match status" value="1"/>
</dbReference>
<feature type="transmembrane region" description="Helical" evidence="2">
    <location>
        <begin position="951"/>
        <end position="969"/>
    </location>
</feature>
<dbReference type="PRINTS" id="PR00702">
    <property type="entry name" value="ACRIFLAVINRP"/>
</dbReference>
<feature type="transmembrane region" description="Helical" evidence="2">
    <location>
        <begin position="463"/>
        <end position="490"/>
    </location>
</feature>
<dbReference type="Proteomes" id="UP000590647">
    <property type="component" value="Unassembled WGS sequence"/>
</dbReference>
<feature type="transmembrane region" description="Helical" evidence="2">
    <location>
        <begin position="360"/>
        <end position="378"/>
    </location>
</feature>
<dbReference type="GO" id="GO:0042910">
    <property type="term" value="F:xenobiotic transmembrane transporter activity"/>
    <property type="evidence" value="ECO:0007669"/>
    <property type="project" value="TreeGrafter"/>
</dbReference>
<feature type="compositionally biased region" description="Basic and acidic residues" evidence="1">
    <location>
        <begin position="1029"/>
        <end position="1038"/>
    </location>
</feature>
<dbReference type="Gene3D" id="3.30.70.1320">
    <property type="entry name" value="Multidrug efflux transporter AcrB pore domain like"/>
    <property type="match status" value="1"/>
</dbReference>
<dbReference type="PANTHER" id="PTHR32063">
    <property type="match status" value="1"/>
</dbReference>
<gene>
    <name evidence="3" type="ORF">HDA41_002219</name>
</gene>
<evidence type="ECO:0000256" key="2">
    <source>
        <dbReference type="SAM" id="Phobius"/>
    </source>
</evidence>
<accession>A0A7W9H226</accession>
<dbReference type="Gene3D" id="3.30.2090.10">
    <property type="entry name" value="Multidrug efflux transporter AcrB TolC docking domain, DN and DC subdomains"/>
    <property type="match status" value="2"/>
</dbReference>
<organism evidence="3 4">
    <name type="scientific">Streptomyces caelestis</name>
    <dbReference type="NCBI Taxonomy" id="36816"/>
    <lineage>
        <taxon>Bacteria</taxon>
        <taxon>Bacillati</taxon>
        <taxon>Actinomycetota</taxon>
        <taxon>Actinomycetes</taxon>
        <taxon>Kitasatosporales</taxon>
        <taxon>Streptomycetaceae</taxon>
        <taxon>Streptomyces</taxon>
    </lineage>
</organism>
<evidence type="ECO:0000313" key="4">
    <source>
        <dbReference type="Proteomes" id="UP000590647"/>
    </source>
</evidence>
<dbReference type="RefSeq" id="WP_184982959.1">
    <property type="nucleotide sequence ID" value="NZ_JACHNE010000001.1"/>
</dbReference>